<protein>
    <recommendedName>
        <fullName evidence="12">Magnesium transport protein CorA</fullName>
    </recommendedName>
</protein>
<dbReference type="GO" id="GO:0015087">
    <property type="term" value="F:cobalt ion transmembrane transporter activity"/>
    <property type="evidence" value="ECO:0007669"/>
    <property type="project" value="UniProtKB-UniRule"/>
</dbReference>
<dbReference type="InterPro" id="IPR045861">
    <property type="entry name" value="CorA_cytoplasmic_dom"/>
</dbReference>
<dbReference type="Pfam" id="PF01544">
    <property type="entry name" value="CorA"/>
    <property type="match status" value="1"/>
</dbReference>
<evidence type="ECO:0000313" key="13">
    <source>
        <dbReference type="EMBL" id="BBZ77166.1"/>
    </source>
</evidence>
<dbReference type="RefSeq" id="WP_163804519.1">
    <property type="nucleotide sequence ID" value="NZ_AP022620.1"/>
</dbReference>
<dbReference type="FunFam" id="1.20.58.340:FF:000004">
    <property type="entry name" value="Magnesium transport protein CorA"/>
    <property type="match status" value="1"/>
</dbReference>
<organism evidence="13 14">
    <name type="scientific">Mycolicibacterium anyangense</name>
    <dbReference type="NCBI Taxonomy" id="1431246"/>
    <lineage>
        <taxon>Bacteria</taxon>
        <taxon>Bacillati</taxon>
        <taxon>Actinomycetota</taxon>
        <taxon>Actinomycetes</taxon>
        <taxon>Mycobacteriales</taxon>
        <taxon>Mycobacteriaceae</taxon>
        <taxon>Mycolicibacterium</taxon>
    </lineage>
</organism>
<evidence type="ECO:0000256" key="11">
    <source>
        <dbReference type="ARBA" id="ARBA00045497"/>
    </source>
</evidence>
<dbReference type="Gene3D" id="3.30.460.20">
    <property type="entry name" value="CorA soluble domain-like"/>
    <property type="match status" value="1"/>
</dbReference>
<reference evidence="13 14" key="1">
    <citation type="journal article" date="2019" name="Emerg. Microbes Infect.">
        <title>Comprehensive subspecies identification of 175 nontuberculous mycobacteria species based on 7547 genomic profiles.</title>
        <authorList>
            <person name="Matsumoto Y."/>
            <person name="Kinjo T."/>
            <person name="Motooka D."/>
            <person name="Nabeya D."/>
            <person name="Jung N."/>
            <person name="Uechi K."/>
            <person name="Horii T."/>
            <person name="Iida T."/>
            <person name="Fujita J."/>
            <person name="Nakamura S."/>
        </authorList>
    </citation>
    <scope>NUCLEOTIDE SEQUENCE [LARGE SCALE GENOMIC DNA]</scope>
    <source>
        <strain evidence="13 14">JCM 30275</strain>
    </source>
</reference>
<dbReference type="EMBL" id="AP022620">
    <property type="protein sequence ID" value="BBZ77166.1"/>
    <property type="molecule type" value="Genomic_DNA"/>
</dbReference>
<dbReference type="Gene3D" id="1.20.58.340">
    <property type="entry name" value="Magnesium transport protein CorA, transmembrane region"/>
    <property type="match status" value="2"/>
</dbReference>
<evidence type="ECO:0000256" key="4">
    <source>
        <dbReference type="ARBA" id="ARBA00022475"/>
    </source>
</evidence>
<evidence type="ECO:0000256" key="12">
    <source>
        <dbReference type="RuleBase" id="RU362010"/>
    </source>
</evidence>
<keyword evidence="9 12" id="KW-0472">Membrane</keyword>
<evidence type="ECO:0000256" key="8">
    <source>
        <dbReference type="ARBA" id="ARBA00023065"/>
    </source>
</evidence>
<name>A0A6N4W5D0_9MYCO</name>
<dbReference type="AlphaFoldDB" id="A0A6N4W5D0"/>
<gene>
    <name evidence="12 13" type="primary">corA</name>
    <name evidence="13" type="ORF">MANY_25030</name>
</gene>
<dbReference type="PANTHER" id="PTHR46494">
    <property type="entry name" value="CORA FAMILY METAL ION TRANSPORTER (EUROFUNG)"/>
    <property type="match status" value="1"/>
</dbReference>
<dbReference type="GO" id="GO:0015095">
    <property type="term" value="F:magnesium ion transmembrane transporter activity"/>
    <property type="evidence" value="ECO:0007669"/>
    <property type="project" value="UniProtKB-UniRule"/>
</dbReference>
<dbReference type="GO" id="GO:0050897">
    <property type="term" value="F:cobalt ion binding"/>
    <property type="evidence" value="ECO:0007669"/>
    <property type="project" value="TreeGrafter"/>
</dbReference>
<evidence type="ECO:0000256" key="6">
    <source>
        <dbReference type="ARBA" id="ARBA00022842"/>
    </source>
</evidence>
<dbReference type="GO" id="GO:0000287">
    <property type="term" value="F:magnesium ion binding"/>
    <property type="evidence" value="ECO:0007669"/>
    <property type="project" value="TreeGrafter"/>
</dbReference>
<keyword evidence="8 12" id="KW-0406">Ion transport</keyword>
<sequence>MATFRARPPSLLGVNRPRPAEVDAKRIHVPVARATVDCAIYVDGERLPGKYTHAAALERVRELEAEGQQAFVWIGLHEPDEFQMQSVAEVFGLHPLAVEDAVHAHQRPKVERYDDTLFLVLKTVIYVPHESVALAREIVETGEIMVFVGSDFVVTVRHGDHTGLAGLRKKLEEEHQQLALGPYGVMHAIADHVVDTYRDVSALMECDIDAIESDTFSPLTKTDIEPIYMLKREVVELRRAVSPLTVALARFNTEYKDLMTKELLRYMRDVLDHQTQAADRIASYDEMLSSLVQAALAKVGMQQNTDMRKITAWAAMAAVPTMIAGIYGMNFDDMPELHWRWGYPLVVLVMVGICSFLYRNFRRNHWL</sequence>
<evidence type="ECO:0000313" key="14">
    <source>
        <dbReference type="Proteomes" id="UP000467249"/>
    </source>
</evidence>
<evidence type="ECO:0000256" key="5">
    <source>
        <dbReference type="ARBA" id="ARBA00022692"/>
    </source>
</evidence>
<evidence type="ECO:0000256" key="1">
    <source>
        <dbReference type="ARBA" id="ARBA00004651"/>
    </source>
</evidence>
<feature type="transmembrane region" description="Helical" evidence="12">
    <location>
        <begin position="310"/>
        <end position="329"/>
    </location>
</feature>
<keyword evidence="5 12" id="KW-0812">Transmembrane</keyword>
<keyword evidence="6 12" id="KW-0460">Magnesium</keyword>
<keyword evidence="7 12" id="KW-1133">Transmembrane helix</keyword>
<accession>A0A6N4W5D0</accession>
<proteinExistence type="inferred from homology"/>
<comment type="subcellular location">
    <subcellularLocation>
        <location evidence="1">Cell membrane</location>
        <topology evidence="1">Multi-pass membrane protein</topology>
    </subcellularLocation>
    <subcellularLocation>
        <location evidence="12">Membrane</location>
        <topology evidence="12">Multi-pass membrane protein</topology>
    </subcellularLocation>
</comment>
<keyword evidence="3 12" id="KW-0813">Transport</keyword>
<dbReference type="GO" id="GO:0005886">
    <property type="term" value="C:plasma membrane"/>
    <property type="evidence" value="ECO:0007669"/>
    <property type="project" value="UniProtKB-SubCell"/>
</dbReference>
<comment type="catalytic activity">
    <reaction evidence="10">
        <text>Mg(2+)(in) = Mg(2+)(out)</text>
        <dbReference type="Rhea" id="RHEA:29827"/>
        <dbReference type="ChEBI" id="CHEBI:18420"/>
    </reaction>
</comment>
<evidence type="ECO:0000256" key="2">
    <source>
        <dbReference type="ARBA" id="ARBA00009765"/>
    </source>
</evidence>
<feature type="transmembrane region" description="Helical" evidence="12">
    <location>
        <begin position="341"/>
        <end position="358"/>
    </location>
</feature>
<dbReference type="CDD" id="cd12830">
    <property type="entry name" value="MtCorA-like"/>
    <property type="match status" value="1"/>
</dbReference>
<keyword evidence="4 12" id="KW-1003">Cell membrane</keyword>
<evidence type="ECO:0000256" key="10">
    <source>
        <dbReference type="ARBA" id="ARBA00034269"/>
    </source>
</evidence>
<comment type="similarity">
    <text evidence="2 12">Belongs to the CorA metal ion transporter (MIT) (TC 1.A.35) family.</text>
</comment>
<dbReference type="InterPro" id="IPR002523">
    <property type="entry name" value="MgTranspt_CorA/ZnTranspt_ZntB"/>
</dbReference>
<evidence type="ECO:0000256" key="9">
    <source>
        <dbReference type="ARBA" id="ARBA00023136"/>
    </source>
</evidence>
<dbReference type="Proteomes" id="UP000467249">
    <property type="component" value="Chromosome"/>
</dbReference>
<evidence type="ECO:0000256" key="7">
    <source>
        <dbReference type="ARBA" id="ARBA00022989"/>
    </source>
</evidence>
<dbReference type="NCBIfam" id="TIGR00383">
    <property type="entry name" value="corA"/>
    <property type="match status" value="1"/>
</dbReference>
<dbReference type="SUPFAM" id="SSF143865">
    <property type="entry name" value="CorA soluble domain-like"/>
    <property type="match status" value="1"/>
</dbReference>
<keyword evidence="14" id="KW-1185">Reference proteome</keyword>
<dbReference type="InterPro" id="IPR004488">
    <property type="entry name" value="Mg/Co-transport_prot_CorA"/>
</dbReference>
<dbReference type="KEGG" id="many:MANY_25030"/>
<dbReference type="SUPFAM" id="SSF144083">
    <property type="entry name" value="Magnesium transport protein CorA, transmembrane region"/>
    <property type="match status" value="1"/>
</dbReference>
<evidence type="ECO:0000256" key="3">
    <source>
        <dbReference type="ARBA" id="ARBA00022448"/>
    </source>
</evidence>
<dbReference type="InterPro" id="IPR045863">
    <property type="entry name" value="CorA_TM1_TM2"/>
</dbReference>
<dbReference type="PANTHER" id="PTHR46494:SF1">
    <property type="entry name" value="CORA FAMILY METAL ION TRANSPORTER (EUROFUNG)"/>
    <property type="match status" value="1"/>
</dbReference>
<comment type="function">
    <text evidence="11">Mediates influx of magnesium ions. Alternates between open and closed states. Activated by low cytoplasmic Mg(2+) levels. Inactive when cytoplasmic Mg(2+) levels are high.</text>
</comment>